<dbReference type="RefSeq" id="WP_184291256.1">
    <property type="nucleotide sequence ID" value="NZ_JACHJO010000006.1"/>
</dbReference>
<evidence type="ECO:0000256" key="1">
    <source>
        <dbReference type="SAM" id="MobiDB-lite"/>
    </source>
</evidence>
<dbReference type="InterPro" id="IPR023849">
    <property type="entry name" value="TQXA_dom"/>
</dbReference>
<keyword evidence="2" id="KW-1133">Transmembrane helix</keyword>
<dbReference type="EMBL" id="JACHJO010000006">
    <property type="protein sequence ID" value="MBB6120312.1"/>
    <property type="molecule type" value="Genomic_DNA"/>
</dbReference>
<evidence type="ECO:0000313" key="6">
    <source>
        <dbReference type="Proteomes" id="UP000536604"/>
    </source>
</evidence>
<evidence type="ECO:0000259" key="4">
    <source>
        <dbReference type="Pfam" id="PF08341"/>
    </source>
</evidence>
<proteinExistence type="predicted"/>
<accession>A0A841IQB3</accession>
<name>A0A841IQB3_9ACTN</name>
<feature type="chain" id="PRO_5032344621" evidence="3">
    <location>
        <begin position="34"/>
        <end position="411"/>
    </location>
</feature>
<keyword evidence="2" id="KW-0812">Transmembrane</keyword>
<feature type="transmembrane region" description="Helical" evidence="2">
    <location>
        <begin position="376"/>
        <end position="397"/>
    </location>
</feature>
<dbReference type="NCBIfam" id="TIGR03934">
    <property type="entry name" value="TQXA_dom"/>
    <property type="match status" value="1"/>
</dbReference>
<evidence type="ECO:0000256" key="3">
    <source>
        <dbReference type="SAM" id="SignalP"/>
    </source>
</evidence>
<reference evidence="5 6" key="1">
    <citation type="submission" date="2020-08" db="EMBL/GenBank/DDBJ databases">
        <title>Genomic Encyclopedia of Type Strains, Phase III (KMG-III): the genomes of soil and plant-associated and newly described type strains.</title>
        <authorList>
            <person name="Whitman W."/>
        </authorList>
    </citation>
    <scope>NUCLEOTIDE SEQUENCE [LARGE SCALE GENOMIC DNA]</scope>
    <source>
        <strain evidence="5 6">CECT 8712</strain>
    </source>
</reference>
<organism evidence="5 6">
    <name type="scientific">Nocardiopsis algeriensis</name>
    <dbReference type="NCBI Taxonomy" id="1478215"/>
    <lineage>
        <taxon>Bacteria</taxon>
        <taxon>Bacillati</taxon>
        <taxon>Actinomycetota</taxon>
        <taxon>Actinomycetes</taxon>
        <taxon>Streptosporangiales</taxon>
        <taxon>Nocardiopsidaceae</taxon>
        <taxon>Nocardiopsis</taxon>
    </lineage>
</organism>
<feature type="domain" description="Thioester" evidence="4">
    <location>
        <begin position="77"/>
        <end position="184"/>
    </location>
</feature>
<evidence type="ECO:0000313" key="5">
    <source>
        <dbReference type="EMBL" id="MBB6120312.1"/>
    </source>
</evidence>
<keyword evidence="2" id="KW-0472">Membrane</keyword>
<comment type="caution">
    <text evidence="5">The sequence shown here is derived from an EMBL/GenBank/DDBJ whole genome shotgun (WGS) entry which is preliminary data.</text>
</comment>
<feature type="compositionally biased region" description="Acidic residues" evidence="1">
    <location>
        <begin position="316"/>
        <end position="349"/>
    </location>
</feature>
<keyword evidence="3" id="KW-0732">Signal</keyword>
<dbReference type="Gene3D" id="1.10.150.480">
    <property type="match status" value="1"/>
</dbReference>
<protein>
    <submittedName>
        <fullName evidence="5">TQXA domain-containing protein</fullName>
    </submittedName>
</protein>
<evidence type="ECO:0000256" key="2">
    <source>
        <dbReference type="SAM" id="Phobius"/>
    </source>
</evidence>
<dbReference type="Pfam" id="PF08341">
    <property type="entry name" value="TED"/>
    <property type="match status" value="1"/>
</dbReference>
<dbReference type="InterPro" id="IPR013552">
    <property type="entry name" value="Thioester_dom"/>
</dbReference>
<gene>
    <name evidence="5" type="ORF">FHS13_002264</name>
</gene>
<feature type="region of interest" description="Disordered" evidence="1">
    <location>
        <begin position="301"/>
        <end position="376"/>
    </location>
</feature>
<sequence length="411" mass="42614">MTRMSIPRAFGRTAVAGGAAALLALGLAAPAAAEGEGAVRAQYVRDAQKGDNVRLDIGTASTSLFELKLENGETLTAYCIDLKTGIVPQAWYVEDSWSQYNGQGNFAEARGKVHWILQNSYPTVGVEQLAENADLGNRAHRFTEKEAIAATQAAIWHFTNGVKVTANSPDSVRKVYDYLVGNAQDLPQEPAPTLSITPESATGEAGGTVGEFTVSTSAEAVPVDLTAPEGVELVDAETGEAVTTVDNGDTVAFSVPAGTEPGEASFSLVTGATISAGRLFKGENGLRTQTLITAKNEEVSVSADASVTWTTPETPEVPEEPETPEEPEAPETPEEPETPETPEAPEEPSVEPSTPAEPKVTPPADDKPSLPVTGGALAGLVGVGVAALGAGGAAIYFSRKRKSAASNENIG</sequence>
<feature type="signal peptide" evidence="3">
    <location>
        <begin position="1"/>
        <end position="33"/>
    </location>
</feature>
<keyword evidence="6" id="KW-1185">Reference proteome</keyword>
<dbReference type="AlphaFoldDB" id="A0A841IQB3"/>
<dbReference type="Proteomes" id="UP000536604">
    <property type="component" value="Unassembled WGS sequence"/>
</dbReference>